<keyword evidence="8" id="KW-0449">Lipoprotein</keyword>
<accession>A0A1F5FIT3</accession>
<dbReference type="EMBL" id="MFAF01000009">
    <property type="protein sequence ID" value="OGD79492.1"/>
    <property type="molecule type" value="Genomic_DNA"/>
</dbReference>
<dbReference type="NCBIfam" id="TIGR00544">
    <property type="entry name" value="lgt"/>
    <property type="match status" value="1"/>
</dbReference>
<dbReference type="AlphaFoldDB" id="A0A1F5FIT3"/>
<keyword evidence="6 7" id="KW-0472">Membrane</keyword>
<reference evidence="8 9" key="1">
    <citation type="journal article" date="2016" name="Nat. Commun.">
        <title>Thousands of microbial genomes shed light on interconnected biogeochemical processes in an aquifer system.</title>
        <authorList>
            <person name="Anantharaman K."/>
            <person name="Brown C.T."/>
            <person name="Hug L.A."/>
            <person name="Sharon I."/>
            <person name="Castelle C.J."/>
            <person name="Probst A.J."/>
            <person name="Thomas B.C."/>
            <person name="Singh A."/>
            <person name="Wilkins M.J."/>
            <person name="Karaoz U."/>
            <person name="Brodie E.L."/>
            <person name="Williams K.H."/>
            <person name="Hubbard S.S."/>
            <person name="Banfield J.F."/>
        </authorList>
    </citation>
    <scope>NUCLEOTIDE SEQUENCE [LARGE SCALE GENOMIC DNA]</scope>
</reference>
<dbReference type="Proteomes" id="UP000177187">
    <property type="component" value="Unassembled WGS sequence"/>
</dbReference>
<dbReference type="Pfam" id="PF01790">
    <property type="entry name" value="LGT"/>
    <property type="match status" value="1"/>
</dbReference>
<evidence type="ECO:0000256" key="3">
    <source>
        <dbReference type="ARBA" id="ARBA00022679"/>
    </source>
</evidence>
<dbReference type="GO" id="GO:0042158">
    <property type="term" value="P:lipoprotein biosynthetic process"/>
    <property type="evidence" value="ECO:0007669"/>
    <property type="project" value="UniProtKB-UniRule"/>
</dbReference>
<proteinExistence type="inferred from homology"/>
<evidence type="ECO:0000256" key="5">
    <source>
        <dbReference type="ARBA" id="ARBA00022989"/>
    </source>
</evidence>
<evidence type="ECO:0000256" key="7">
    <source>
        <dbReference type="HAMAP-Rule" id="MF_01147"/>
    </source>
</evidence>
<feature type="transmembrane region" description="Helical" evidence="7">
    <location>
        <begin position="45"/>
        <end position="69"/>
    </location>
</feature>
<protein>
    <recommendedName>
        <fullName evidence="7">Phosphatidylglycerol--prolipoprotein diacylglyceryl transferase</fullName>
        <ecNumber evidence="7">2.5.1.145</ecNumber>
    </recommendedName>
</protein>
<dbReference type="PANTHER" id="PTHR30589">
    <property type="entry name" value="PROLIPOPROTEIN DIACYLGLYCERYL TRANSFERASE"/>
    <property type="match status" value="1"/>
</dbReference>
<feature type="transmembrane region" description="Helical" evidence="7">
    <location>
        <begin position="203"/>
        <end position="222"/>
    </location>
</feature>
<dbReference type="GO" id="GO:0008961">
    <property type="term" value="F:phosphatidylglycerol-prolipoprotein diacylglyceryl transferase activity"/>
    <property type="evidence" value="ECO:0007669"/>
    <property type="project" value="UniProtKB-UniRule"/>
</dbReference>
<comment type="function">
    <text evidence="7">Catalyzes the transfer of the diacylglyceryl group from phosphatidylglycerol to the sulfhydryl group of the N-terminal cysteine of a prolipoprotein, the first step in the formation of mature lipoproteins.</text>
</comment>
<comment type="catalytic activity">
    <reaction evidence="7">
        <text>L-cysteinyl-[prolipoprotein] + a 1,2-diacyl-sn-glycero-3-phospho-(1'-sn-glycerol) = an S-1,2-diacyl-sn-glyceryl-L-cysteinyl-[prolipoprotein] + sn-glycerol 1-phosphate + H(+)</text>
        <dbReference type="Rhea" id="RHEA:56712"/>
        <dbReference type="Rhea" id="RHEA-COMP:14679"/>
        <dbReference type="Rhea" id="RHEA-COMP:14680"/>
        <dbReference type="ChEBI" id="CHEBI:15378"/>
        <dbReference type="ChEBI" id="CHEBI:29950"/>
        <dbReference type="ChEBI" id="CHEBI:57685"/>
        <dbReference type="ChEBI" id="CHEBI:64716"/>
        <dbReference type="ChEBI" id="CHEBI:140658"/>
        <dbReference type="EC" id="2.5.1.145"/>
    </reaction>
</comment>
<keyword evidence="2 7" id="KW-1003">Cell membrane</keyword>
<keyword evidence="5 7" id="KW-1133">Transmembrane helix</keyword>
<evidence type="ECO:0000313" key="9">
    <source>
        <dbReference type="Proteomes" id="UP000177187"/>
    </source>
</evidence>
<dbReference type="UniPathway" id="UPA00664"/>
<comment type="pathway">
    <text evidence="7">Protein modification; lipoprotein biosynthesis (diacylglyceryl transfer).</text>
</comment>
<dbReference type="PANTHER" id="PTHR30589:SF0">
    <property type="entry name" value="PHOSPHATIDYLGLYCEROL--PROLIPOPROTEIN DIACYLGLYCERYL TRANSFERASE"/>
    <property type="match status" value="1"/>
</dbReference>
<feature type="transmembrane region" description="Helical" evidence="7">
    <location>
        <begin position="180"/>
        <end position="196"/>
    </location>
</feature>
<feature type="transmembrane region" description="Helical" evidence="7">
    <location>
        <begin position="15"/>
        <end position="33"/>
    </location>
</feature>
<organism evidence="8 9">
    <name type="scientific">Candidatus Coatesbacteria bacterium RBG_13_66_14</name>
    <dbReference type="NCBI Taxonomy" id="1817816"/>
    <lineage>
        <taxon>Bacteria</taxon>
        <taxon>Candidatus Coatesiibacteriota</taxon>
    </lineage>
</organism>
<keyword evidence="4 7" id="KW-0812">Transmembrane</keyword>
<comment type="similarity">
    <text evidence="1 7">Belongs to the Lgt family.</text>
</comment>
<sequence>MHPTLFQIGPLTLRVYGLALALSFFLGMMLAARRARNRGLDHRHIYDLSLVILICAVVGSRLFHFIFHYDQYAIHGDPWLQLLRIWDGGLMLFGGFILALGGSLFYLWRKKLPVWEITDIVAPSVGLGLGITRIGCFFNGCCFGRATDSWLGMVFPDNSAVYYTPRTGILPGTPVLPTQLFESAAGFALFGLLILVERKWKRFHGLLFGITIAFFGAWRLFIEELRFREDDMWAFGGFLSKNQVLSIVIFLAGAGIVLWRWLADRKAGRLLDPAAEHAAVLEAVRRRGGRGKKAGRAKKK</sequence>
<evidence type="ECO:0000313" key="8">
    <source>
        <dbReference type="EMBL" id="OGD79492.1"/>
    </source>
</evidence>
<feature type="transmembrane region" description="Helical" evidence="7">
    <location>
        <begin position="242"/>
        <end position="262"/>
    </location>
</feature>
<dbReference type="EC" id="2.5.1.145" evidence="7"/>
<feature type="binding site" evidence="7">
    <location>
        <position position="133"/>
    </location>
    <ligand>
        <name>a 1,2-diacyl-sn-glycero-3-phospho-(1'-sn-glycerol)</name>
        <dbReference type="ChEBI" id="CHEBI:64716"/>
    </ligand>
</feature>
<feature type="transmembrane region" description="Helical" evidence="7">
    <location>
        <begin position="120"/>
        <end position="146"/>
    </location>
</feature>
<dbReference type="InterPro" id="IPR001640">
    <property type="entry name" value="Lgt"/>
</dbReference>
<dbReference type="HAMAP" id="MF_01147">
    <property type="entry name" value="Lgt"/>
    <property type="match status" value="1"/>
</dbReference>
<evidence type="ECO:0000256" key="1">
    <source>
        <dbReference type="ARBA" id="ARBA00007150"/>
    </source>
</evidence>
<dbReference type="STRING" id="1817816.A2Y64_09235"/>
<evidence type="ECO:0000256" key="4">
    <source>
        <dbReference type="ARBA" id="ARBA00022692"/>
    </source>
</evidence>
<evidence type="ECO:0000256" key="6">
    <source>
        <dbReference type="ARBA" id="ARBA00023136"/>
    </source>
</evidence>
<keyword evidence="3 7" id="KW-0808">Transferase</keyword>
<feature type="transmembrane region" description="Helical" evidence="7">
    <location>
        <begin position="89"/>
        <end position="108"/>
    </location>
</feature>
<dbReference type="GO" id="GO:0005886">
    <property type="term" value="C:plasma membrane"/>
    <property type="evidence" value="ECO:0007669"/>
    <property type="project" value="UniProtKB-SubCell"/>
</dbReference>
<evidence type="ECO:0000256" key="2">
    <source>
        <dbReference type="ARBA" id="ARBA00022475"/>
    </source>
</evidence>
<comment type="caution">
    <text evidence="8">The sequence shown here is derived from an EMBL/GenBank/DDBJ whole genome shotgun (WGS) entry which is preliminary data.</text>
</comment>
<name>A0A1F5FIT3_9BACT</name>
<gene>
    <name evidence="7" type="primary">lgt</name>
    <name evidence="8" type="ORF">A2Y64_09235</name>
</gene>
<comment type="subcellular location">
    <subcellularLocation>
        <location evidence="7">Cell membrane</location>
        <topology evidence="7">Multi-pass membrane protein</topology>
    </subcellularLocation>
</comment>